<evidence type="ECO:0008006" key="3">
    <source>
        <dbReference type="Google" id="ProtNLM"/>
    </source>
</evidence>
<dbReference type="PROSITE" id="PS51257">
    <property type="entry name" value="PROKAR_LIPOPROTEIN"/>
    <property type="match status" value="1"/>
</dbReference>
<accession>A0ABT3IGC3</accession>
<sequence length="323" mass="34976">MRFSTPARITCLAIAVTMAACSKKEDTTPEGPATPDYFRPANAKSDAYINQIFEYKPAPGQFTNDPTIGSAEGAKKLIGGTDALVSLGAFGGYVTFGFDHSIENKAGYDLGTVGNPLVNTGMEWSEPGIVMVMQDLNGNGKPDDGEWYELAGSEYNAASTIKNYKITYYNPKTTTATDVLWKDNQGKSGYVLANTYHPQSYFPEFAAGQESIVFEGTLLANTFQKPKGLFINTPLAWGYADNGSKELIDMRNNGETGYNGFDISNAVNSKGEKVNLKYIDFVKLYTGQNCNGSLNADPAKADRLVGEISTEISGAFDVHVKKK</sequence>
<keyword evidence="2" id="KW-1185">Reference proteome</keyword>
<gene>
    <name evidence="1" type="ORF">OL497_03830</name>
</gene>
<evidence type="ECO:0000313" key="2">
    <source>
        <dbReference type="Proteomes" id="UP001207742"/>
    </source>
</evidence>
<comment type="caution">
    <text evidence="1">The sequence shown here is derived from an EMBL/GenBank/DDBJ whole genome shotgun (WGS) entry which is preliminary data.</text>
</comment>
<organism evidence="1 2">
    <name type="scientific">Chitinophaga nivalis</name>
    <dbReference type="NCBI Taxonomy" id="2991709"/>
    <lineage>
        <taxon>Bacteria</taxon>
        <taxon>Pseudomonadati</taxon>
        <taxon>Bacteroidota</taxon>
        <taxon>Chitinophagia</taxon>
        <taxon>Chitinophagales</taxon>
        <taxon>Chitinophagaceae</taxon>
        <taxon>Chitinophaga</taxon>
    </lineage>
</organism>
<proteinExistence type="predicted"/>
<name>A0ABT3IGC3_9BACT</name>
<reference evidence="1 2" key="1">
    <citation type="submission" date="2022-10" db="EMBL/GenBank/DDBJ databases">
        <title>Chitinophaga nivalis PC15 sp. nov., isolated from Pyeongchang county, South Korea.</title>
        <authorList>
            <person name="Trinh H.N."/>
        </authorList>
    </citation>
    <scope>NUCLEOTIDE SEQUENCE [LARGE SCALE GENOMIC DNA]</scope>
    <source>
        <strain evidence="1 2">PC14</strain>
    </source>
</reference>
<dbReference type="RefSeq" id="WP_264727896.1">
    <property type="nucleotide sequence ID" value="NZ_JAPDNR010000001.1"/>
</dbReference>
<protein>
    <recommendedName>
        <fullName evidence="3">PKD domain-containing protein</fullName>
    </recommendedName>
</protein>
<evidence type="ECO:0000313" key="1">
    <source>
        <dbReference type="EMBL" id="MCW3483004.1"/>
    </source>
</evidence>
<dbReference type="EMBL" id="JAPDNS010000001">
    <property type="protein sequence ID" value="MCW3483004.1"/>
    <property type="molecule type" value="Genomic_DNA"/>
</dbReference>
<dbReference type="Proteomes" id="UP001207742">
    <property type="component" value="Unassembled WGS sequence"/>
</dbReference>